<evidence type="ECO:0000256" key="4">
    <source>
        <dbReference type="ARBA" id="ARBA00016225"/>
    </source>
</evidence>
<comment type="function">
    <text evidence="1">Component of ribonuclease P, a ribonucleoprotein complex that generates mature tRNA molecules by cleaving their 5'-ends.</text>
</comment>
<dbReference type="GO" id="GO:0008033">
    <property type="term" value="P:tRNA processing"/>
    <property type="evidence" value="ECO:0007669"/>
    <property type="project" value="UniProtKB-KW"/>
</dbReference>
<keyword evidence="5" id="KW-0963">Cytoplasm</keyword>
<evidence type="ECO:0000256" key="2">
    <source>
        <dbReference type="ARBA" id="ARBA00004123"/>
    </source>
</evidence>
<comment type="caution">
    <text evidence="11">The sequence shown here is derived from an EMBL/GenBank/DDBJ whole genome shotgun (WGS) entry which is preliminary data.</text>
</comment>
<dbReference type="HAMAP" id="MF_00754">
    <property type="entry name" value="RNase_P_1"/>
    <property type="match status" value="1"/>
</dbReference>
<evidence type="ECO:0000256" key="6">
    <source>
        <dbReference type="ARBA" id="ARBA00022694"/>
    </source>
</evidence>
<accession>A0ABD1EVA5</accession>
<dbReference type="InterPro" id="IPR023538">
    <property type="entry name" value="RNP1"/>
</dbReference>
<dbReference type="InterPro" id="IPR002730">
    <property type="entry name" value="Rpp29/RNP1"/>
</dbReference>
<keyword evidence="6" id="KW-0819">tRNA processing</keyword>
<dbReference type="Proteomes" id="UP001566132">
    <property type="component" value="Unassembled WGS sequence"/>
</dbReference>
<protein>
    <recommendedName>
        <fullName evidence="4">Ribonuclease P protein subunit p29</fullName>
    </recommendedName>
</protein>
<dbReference type="InterPro" id="IPR036980">
    <property type="entry name" value="RNase_P/MRP_Rpp29_sf"/>
</dbReference>
<dbReference type="SMART" id="SM00538">
    <property type="entry name" value="POP4"/>
    <property type="match status" value="1"/>
</dbReference>
<evidence type="ECO:0000256" key="3">
    <source>
        <dbReference type="ARBA" id="ARBA00006181"/>
    </source>
</evidence>
<dbReference type="Pfam" id="PF01868">
    <property type="entry name" value="RNase_P-MRP_p29"/>
    <property type="match status" value="1"/>
</dbReference>
<evidence type="ECO:0000256" key="5">
    <source>
        <dbReference type="ARBA" id="ARBA00022490"/>
    </source>
</evidence>
<keyword evidence="12" id="KW-1185">Reference proteome</keyword>
<gene>
    <name evidence="11" type="ORF">ABEB36_007823</name>
</gene>
<dbReference type="PANTHER" id="PTHR13348:SF0">
    <property type="entry name" value="RIBONUCLEASE P PROTEIN SUBUNIT P29"/>
    <property type="match status" value="1"/>
</dbReference>
<comment type="subunit">
    <text evidence="10">Component of nuclear RNase P and RNase MRP ribonucleoproteins. RNase P consists of a catalytic RNA moiety and 10 different protein chains; POP1, POP4, POP5, POP7, RPP14, RPP21, RPP25, RPP30, RPP38 and RPP40. Within the RNase P complex, POP1, POP7 and RPP25 form the 'finger' subcomplex, POP5, RPP14, RPP40 and homodimeric RPP30 form the 'palm' subcomplex, and RPP21, POP4 and RPP38 form the 'wrist' subcomplex. All subunits of the RNase P complex interact with the catalytic RNA. Several subunits of RNase P are also part of the RNase MRP complex. RNase MRP consists of a catalytic RNA moiety and about 8 protein subunits; POP1, POP7, RPP25, RPP30, RPP38, RPP40 and possibly also POP4 and POP5.</text>
</comment>
<dbReference type="InterPro" id="IPR016848">
    <property type="entry name" value="RNase_P/MRP_Rpp29-subunit"/>
</dbReference>
<dbReference type="SUPFAM" id="SSF101744">
    <property type="entry name" value="Rof/RNase P subunit-like"/>
    <property type="match status" value="1"/>
</dbReference>
<organism evidence="11 12">
    <name type="scientific">Hypothenemus hampei</name>
    <name type="common">Coffee berry borer</name>
    <dbReference type="NCBI Taxonomy" id="57062"/>
    <lineage>
        <taxon>Eukaryota</taxon>
        <taxon>Metazoa</taxon>
        <taxon>Ecdysozoa</taxon>
        <taxon>Arthropoda</taxon>
        <taxon>Hexapoda</taxon>
        <taxon>Insecta</taxon>
        <taxon>Pterygota</taxon>
        <taxon>Neoptera</taxon>
        <taxon>Endopterygota</taxon>
        <taxon>Coleoptera</taxon>
        <taxon>Polyphaga</taxon>
        <taxon>Cucujiformia</taxon>
        <taxon>Curculionidae</taxon>
        <taxon>Scolytinae</taxon>
        <taxon>Hypothenemus</taxon>
    </lineage>
</organism>
<evidence type="ECO:0000313" key="11">
    <source>
        <dbReference type="EMBL" id="KAL1502719.1"/>
    </source>
</evidence>
<keyword evidence="8" id="KW-0255">Endonuclease</keyword>
<evidence type="ECO:0000256" key="8">
    <source>
        <dbReference type="ARBA" id="ARBA00022759"/>
    </source>
</evidence>
<name>A0ABD1EVA5_HYPHA</name>
<dbReference type="EMBL" id="JBDJPC010000005">
    <property type="protein sequence ID" value="KAL1502719.1"/>
    <property type="molecule type" value="Genomic_DNA"/>
</dbReference>
<keyword evidence="9" id="KW-0378">Hydrolase</keyword>
<sequence length="225" mass="26266">MSKNLPTTVNSPLPTEIIKGQDIPKEEALSLINTYLKQVLPSSDQKNLKSEFKWQFLLQRHSLVKPKRRKQKKTFLTRKQRKEMKLLKLPEDGWNYNSLEPMRNLWKEYMRENLGLIKKAPSCIDQEWNTFSAIVAKSEMVGAVLKVIKSKVPSLVGLYGTIMLETKMSFQILTPENKLKTILKETSIFEFVLDHMRFKFLGKHLTTRPSDRSVRKIKNLLHPDL</sequence>
<comment type="similarity">
    <text evidence="3">Belongs to the eukaryotic/archaeal RNase P protein component 1 family.</text>
</comment>
<reference evidence="11 12" key="1">
    <citation type="submission" date="2024-05" db="EMBL/GenBank/DDBJ databases">
        <title>Genetic variation in Jamaican populations of the coffee berry borer (Hypothenemus hampei).</title>
        <authorList>
            <person name="Errbii M."/>
            <person name="Myrie A."/>
        </authorList>
    </citation>
    <scope>NUCLEOTIDE SEQUENCE [LARGE SCALE GENOMIC DNA]</scope>
    <source>
        <strain evidence="11">JA-Hopewell-2020-01-JO</strain>
        <tissue evidence="11">Whole body</tissue>
    </source>
</reference>
<proteinExistence type="inferred from homology"/>
<comment type="subcellular location">
    <subcellularLocation>
        <location evidence="2">Nucleus</location>
    </subcellularLocation>
</comment>
<evidence type="ECO:0000256" key="7">
    <source>
        <dbReference type="ARBA" id="ARBA00022722"/>
    </source>
</evidence>
<dbReference type="PANTHER" id="PTHR13348">
    <property type="entry name" value="RIBONUCLEASE P SUBUNIT P29"/>
    <property type="match status" value="1"/>
</dbReference>
<evidence type="ECO:0000256" key="10">
    <source>
        <dbReference type="ARBA" id="ARBA00046486"/>
    </source>
</evidence>
<dbReference type="GO" id="GO:0016787">
    <property type="term" value="F:hydrolase activity"/>
    <property type="evidence" value="ECO:0007669"/>
    <property type="project" value="UniProtKB-KW"/>
</dbReference>
<dbReference type="GO" id="GO:0004519">
    <property type="term" value="F:endonuclease activity"/>
    <property type="evidence" value="ECO:0007669"/>
    <property type="project" value="UniProtKB-KW"/>
</dbReference>
<evidence type="ECO:0000313" key="12">
    <source>
        <dbReference type="Proteomes" id="UP001566132"/>
    </source>
</evidence>
<dbReference type="InterPro" id="IPR023534">
    <property type="entry name" value="Rof/RNase_P-like"/>
</dbReference>
<dbReference type="Gene3D" id="2.30.30.210">
    <property type="entry name" value="Ribonuclease P/MRP, subunit p29"/>
    <property type="match status" value="1"/>
</dbReference>
<evidence type="ECO:0000256" key="9">
    <source>
        <dbReference type="ARBA" id="ARBA00022801"/>
    </source>
</evidence>
<dbReference type="GO" id="GO:0005634">
    <property type="term" value="C:nucleus"/>
    <property type="evidence" value="ECO:0007669"/>
    <property type="project" value="UniProtKB-SubCell"/>
</dbReference>
<dbReference type="AlphaFoldDB" id="A0ABD1EVA5"/>
<evidence type="ECO:0000256" key="1">
    <source>
        <dbReference type="ARBA" id="ARBA00002435"/>
    </source>
</evidence>
<keyword evidence="7" id="KW-0540">Nuclease</keyword>